<evidence type="ECO:0000256" key="8">
    <source>
        <dbReference type="ARBA" id="ARBA00023242"/>
    </source>
</evidence>
<keyword evidence="11" id="KW-1185">Reference proteome</keyword>
<dbReference type="InterPro" id="IPR037151">
    <property type="entry name" value="AlkB-like_sf"/>
</dbReference>
<evidence type="ECO:0000313" key="11">
    <source>
        <dbReference type="Proteomes" id="UP001431783"/>
    </source>
</evidence>
<protein>
    <recommendedName>
        <fullName evidence="9">Fe2OG dioxygenase domain-containing protein</fullName>
    </recommendedName>
</protein>
<proteinExistence type="inferred from homology"/>
<evidence type="ECO:0000256" key="6">
    <source>
        <dbReference type="ARBA" id="ARBA00023002"/>
    </source>
</evidence>
<reference evidence="10 11" key="1">
    <citation type="submission" date="2023-03" db="EMBL/GenBank/DDBJ databases">
        <title>Genome insight into feeding habits of ladybird beetles.</title>
        <authorList>
            <person name="Li H.-S."/>
            <person name="Huang Y.-H."/>
            <person name="Pang H."/>
        </authorList>
    </citation>
    <scope>NUCLEOTIDE SEQUENCE [LARGE SCALE GENOMIC DNA]</scope>
    <source>
        <strain evidence="10">SYSU_2023b</strain>
        <tissue evidence="10">Whole body</tissue>
    </source>
</reference>
<dbReference type="GO" id="GO:0046872">
    <property type="term" value="F:metal ion binding"/>
    <property type="evidence" value="ECO:0007669"/>
    <property type="project" value="UniProtKB-KW"/>
</dbReference>
<evidence type="ECO:0000256" key="1">
    <source>
        <dbReference type="ARBA" id="ARBA00001954"/>
    </source>
</evidence>
<evidence type="ECO:0000256" key="2">
    <source>
        <dbReference type="ARBA" id="ARBA00004123"/>
    </source>
</evidence>
<evidence type="ECO:0000256" key="5">
    <source>
        <dbReference type="ARBA" id="ARBA00022964"/>
    </source>
</evidence>
<dbReference type="EMBL" id="JARQZJ010000064">
    <property type="protein sequence ID" value="KAK9880246.1"/>
    <property type="molecule type" value="Genomic_DNA"/>
</dbReference>
<dbReference type="InterPro" id="IPR032862">
    <property type="entry name" value="ALKBH6"/>
</dbReference>
<dbReference type="PANTHER" id="PTHR46030">
    <property type="entry name" value="ALPHA-KETOGLUTARATE-DEPENDENT DIOXYGENASE ALKB HOMOLOG 6"/>
    <property type="match status" value="1"/>
</dbReference>
<dbReference type="Gene3D" id="2.60.120.590">
    <property type="entry name" value="Alpha-ketoglutarate-dependent dioxygenase AlkB-like"/>
    <property type="match status" value="1"/>
</dbReference>
<comment type="subcellular location">
    <subcellularLocation>
        <location evidence="2">Nucleus</location>
    </subcellularLocation>
</comment>
<evidence type="ECO:0000259" key="9">
    <source>
        <dbReference type="PROSITE" id="PS51471"/>
    </source>
</evidence>
<comment type="cofactor">
    <cofactor evidence="1">
        <name>Fe(2+)</name>
        <dbReference type="ChEBI" id="CHEBI:29033"/>
    </cofactor>
</comment>
<dbReference type="GO" id="GO:0051213">
    <property type="term" value="F:dioxygenase activity"/>
    <property type="evidence" value="ECO:0007669"/>
    <property type="project" value="UniProtKB-KW"/>
</dbReference>
<dbReference type="InterPro" id="IPR005123">
    <property type="entry name" value="Oxoglu/Fe-dep_dioxygenase_dom"/>
</dbReference>
<keyword evidence="6" id="KW-0560">Oxidoreductase</keyword>
<name>A0AAW1UKH5_9CUCU</name>
<dbReference type="PANTHER" id="PTHR46030:SF1">
    <property type="entry name" value="ALPHA-KETOGLUTARATE-DEPENDENT DIOXYGENASE ALKB HOMOLOG 6"/>
    <property type="match status" value="1"/>
</dbReference>
<dbReference type="AlphaFoldDB" id="A0AAW1UKH5"/>
<sequence>MNYINNYKVEGIPESVFYIPDFITSKEEEEILYNVYSAPKPKWTCLLNRRLQDYGGVPSEKGMIPDKIPQWLQKYMDRITGLYVFGEKKPNHVLVNEYLPGQGIMPHTDGPLFYPTITTISCGSHTLLRFLENDSERKKICDILVERCSLLVIQGDMYSKYLHSIEGTSCDILSKDCVNIRNTSNKYDIGQSLKRDTRISITIRNVPKVLKIGLWHNSNKASKK</sequence>
<feature type="domain" description="Fe2OG dioxygenase" evidence="9">
    <location>
        <begin position="89"/>
        <end position="207"/>
    </location>
</feature>
<comment type="caution">
    <text evidence="10">The sequence shown here is derived from an EMBL/GenBank/DDBJ whole genome shotgun (WGS) entry which is preliminary data.</text>
</comment>
<evidence type="ECO:0000313" key="10">
    <source>
        <dbReference type="EMBL" id="KAK9880246.1"/>
    </source>
</evidence>
<dbReference type="InterPro" id="IPR027450">
    <property type="entry name" value="AlkB-like"/>
</dbReference>
<keyword evidence="8" id="KW-0539">Nucleus</keyword>
<dbReference type="GO" id="GO:0005634">
    <property type="term" value="C:nucleus"/>
    <property type="evidence" value="ECO:0007669"/>
    <property type="project" value="UniProtKB-SubCell"/>
</dbReference>
<keyword evidence="4" id="KW-0479">Metal-binding</keyword>
<keyword evidence="5" id="KW-0223">Dioxygenase</keyword>
<keyword evidence="7" id="KW-0408">Iron</keyword>
<dbReference type="SUPFAM" id="SSF51197">
    <property type="entry name" value="Clavaminate synthase-like"/>
    <property type="match status" value="1"/>
</dbReference>
<comment type="similarity">
    <text evidence="3">Belongs to the alkB family.</text>
</comment>
<dbReference type="Pfam" id="PF13532">
    <property type="entry name" value="2OG-FeII_Oxy_2"/>
    <property type="match status" value="1"/>
</dbReference>
<evidence type="ECO:0000256" key="4">
    <source>
        <dbReference type="ARBA" id="ARBA00022723"/>
    </source>
</evidence>
<dbReference type="Proteomes" id="UP001431783">
    <property type="component" value="Unassembled WGS sequence"/>
</dbReference>
<organism evidence="10 11">
    <name type="scientific">Henosepilachna vigintioctopunctata</name>
    <dbReference type="NCBI Taxonomy" id="420089"/>
    <lineage>
        <taxon>Eukaryota</taxon>
        <taxon>Metazoa</taxon>
        <taxon>Ecdysozoa</taxon>
        <taxon>Arthropoda</taxon>
        <taxon>Hexapoda</taxon>
        <taxon>Insecta</taxon>
        <taxon>Pterygota</taxon>
        <taxon>Neoptera</taxon>
        <taxon>Endopterygota</taxon>
        <taxon>Coleoptera</taxon>
        <taxon>Polyphaga</taxon>
        <taxon>Cucujiformia</taxon>
        <taxon>Coccinelloidea</taxon>
        <taxon>Coccinellidae</taxon>
        <taxon>Epilachninae</taxon>
        <taxon>Epilachnini</taxon>
        <taxon>Henosepilachna</taxon>
    </lineage>
</organism>
<accession>A0AAW1UKH5</accession>
<evidence type="ECO:0000256" key="7">
    <source>
        <dbReference type="ARBA" id="ARBA00023004"/>
    </source>
</evidence>
<dbReference type="PROSITE" id="PS51471">
    <property type="entry name" value="FE2OG_OXY"/>
    <property type="match status" value="1"/>
</dbReference>
<evidence type="ECO:0000256" key="3">
    <source>
        <dbReference type="ARBA" id="ARBA00007879"/>
    </source>
</evidence>
<gene>
    <name evidence="10" type="ORF">WA026_010122</name>
</gene>